<dbReference type="SUPFAM" id="SSF51206">
    <property type="entry name" value="cAMP-binding domain-like"/>
    <property type="match status" value="1"/>
</dbReference>
<dbReference type="CDD" id="cd00038">
    <property type="entry name" value="CAP_ED"/>
    <property type="match status" value="1"/>
</dbReference>
<sequence length="234" mass="25871">MTQTIPMLHRLADTFPCFRVLSEEDWAVAQPHIRTFPAGTTLFSNEDAARYAVFLLDGTVRISTATEAGREALSNRLAAGDICAMMVLSGLSERDYPGTITAETEATALFVTKSAFLRWIGLYAPVRNAVFGNILDGLIRMGSLLSGKTSMPVDLRLAEALLRQTSESQPVLRITHRHLAVELGSAREVVSRILARMQKHGWIETGRGWIAVRRRDALTDFVGDPVTEKEKASW</sequence>
<keyword evidence="8" id="KW-1185">Reference proteome</keyword>
<accession>A0ABV5VSH5</accession>
<feature type="domain" description="Cyclic nucleotide-binding" evidence="5">
    <location>
        <begin position="34"/>
        <end position="137"/>
    </location>
</feature>
<dbReference type="InterPro" id="IPR000595">
    <property type="entry name" value="cNMP-bd_dom"/>
</dbReference>
<dbReference type="InterPro" id="IPR012318">
    <property type="entry name" value="HTH_CRP"/>
</dbReference>
<dbReference type="SMART" id="SM00419">
    <property type="entry name" value="HTH_CRP"/>
    <property type="match status" value="1"/>
</dbReference>
<dbReference type="Gene3D" id="1.10.10.10">
    <property type="entry name" value="Winged helix-like DNA-binding domain superfamily/Winged helix DNA-binding domain"/>
    <property type="match status" value="1"/>
</dbReference>
<evidence type="ECO:0000313" key="7">
    <source>
        <dbReference type="EMBL" id="MFB9751231.1"/>
    </source>
</evidence>
<dbReference type="SUPFAM" id="SSF46785">
    <property type="entry name" value="Winged helix' DNA-binding domain"/>
    <property type="match status" value="1"/>
</dbReference>
<keyword evidence="2" id="KW-0238">DNA-binding</keyword>
<proteinExistence type="predicted"/>
<evidence type="ECO:0000256" key="1">
    <source>
        <dbReference type="ARBA" id="ARBA00023015"/>
    </source>
</evidence>
<dbReference type="Pfam" id="PF00027">
    <property type="entry name" value="cNMP_binding"/>
    <property type="match status" value="1"/>
</dbReference>
<gene>
    <name evidence="7" type="ORF">ACFFNY_06605</name>
</gene>
<dbReference type="SMART" id="SM00100">
    <property type="entry name" value="cNMP"/>
    <property type="match status" value="1"/>
</dbReference>
<dbReference type="InterPro" id="IPR036388">
    <property type="entry name" value="WH-like_DNA-bd_sf"/>
</dbReference>
<dbReference type="InterPro" id="IPR014710">
    <property type="entry name" value="RmlC-like_jellyroll"/>
</dbReference>
<reference evidence="7 8" key="1">
    <citation type="submission" date="2024-09" db="EMBL/GenBank/DDBJ databases">
        <authorList>
            <person name="Sun Q."/>
            <person name="Mori K."/>
        </authorList>
    </citation>
    <scope>NUCLEOTIDE SEQUENCE [LARGE SCALE GENOMIC DNA]</scope>
    <source>
        <strain evidence="7 8">JCM 12520</strain>
    </source>
</reference>
<evidence type="ECO:0000259" key="6">
    <source>
        <dbReference type="PROSITE" id="PS51063"/>
    </source>
</evidence>
<dbReference type="PROSITE" id="PS51063">
    <property type="entry name" value="HTH_CRP_2"/>
    <property type="match status" value="1"/>
</dbReference>
<evidence type="ECO:0000256" key="2">
    <source>
        <dbReference type="ARBA" id="ARBA00023125"/>
    </source>
</evidence>
<dbReference type="Pfam" id="PF13545">
    <property type="entry name" value="HTH_Crp_2"/>
    <property type="match status" value="1"/>
</dbReference>
<dbReference type="Proteomes" id="UP001589619">
    <property type="component" value="Unassembled WGS sequence"/>
</dbReference>
<protein>
    <submittedName>
        <fullName evidence="7">Crp/Fnr family transcriptional regulator</fullName>
    </submittedName>
</protein>
<keyword evidence="3" id="KW-0010">Activator</keyword>
<evidence type="ECO:0000256" key="3">
    <source>
        <dbReference type="ARBA" id="ARBA00023159"/>
    </source>
</evidence>
<evidence type="ECO:0000313" key="8">
    <source>
        <dbReference type="Proteomes" id="UP001589619"/>
    </source>
</evidence>
<dbReference type="InterPro" id="IPR018490">
    <property type="entry name" value="cNMP-bd_dom_sf"/>
</dbReference>
<dbReference type="Gene3D" id="2.60.120.10">
    <property type="entry name" value="Jelly Rolls"/>
    <property type="match status" value="1"/>
</dbReference>
<evidence type="ECO:0000259" key="5">
    <source>
        <dbReference type="PROSITE" id="PS50042"/>
    </source>
</evidence>
<comment type="caution">
    <text evidence="7">The sequence shown here is derived from an EMBL/GenBank/DDBJ whole genome shotgun (WGS) entry which is preliminary data.</text>
</comment>
<dbReference type="InterPro" id="IPR036390">
    <property type="entry name" value="WH_DNA-bd_sf"/>
</dbReference>
<dbReference type="RefSeq" id="WP_344917159.1">
    <property type="nucleotide sequence ID" value="NZ_BAAAYO010000021.1"/>
</dbReference>
<feature type="domain" description="HTH crp-type" evidence="6">
    <location>
        <begin position="151"/>
        <end position="216"/>
    </location>
</feature>
<keyword evidence="1" id="KW-0805">Transcription regulation</keyword>
<keyword evidence="4" id="KW-0804">Transcription</keyword>
<dbReference type="EMBL" id="JBHMAG010000005">
    <property type="protein sequence ID" value="MFB9751231.1"/>
    <property type="molecule type" value="Genomic_DNA"/>
</dbReference>
<organism evidence="7 8">
    <name type="scientific">Paenibacillus hodogayensis</name>
    <dbReference type="NCBI Taxonomy" id="279208"/>
    <lineage>
        <taxon>Bacteria</taxon>
        <taxon>Bacillati</taxon>
        <taxon>Bacillota</taxon>
        <taxon>Bacilli</taxon>
        <taxon>Bacillales</taxon>
        <taxon>Paenibacillaceae</taxon>
        <taxon>Paenibacillus</taxon>
    </lineage>
</organism>
<name>A0ABV5VSH5_9BACL</name>
<evidence type="ECO:0000256" key="4">
    <source>
        <dbReference type="ARBA" id="ARBA00023163"/>
    </source>
</evidence>
<dbReference type="PROSITE" id="PS50042">
    <property type="entry name" value="CNMP_BINDING_3"/>
    <property type="match status" value="1"/>
</dbReference>